<dbReference type="EMBL" id="MWBQ01000079">
    <property type="protein sequence ID" value="OQA58096.1"/>
    <property type="molecule type" value="Genomic_DNA"/>
</dbReference>
<comment type="caution">
    <text evidence="1">The sequence shown here is derived from an EMBL/GenBank/DDBJ whole genome shotgun (WGS) entry which is preliminary data.</text>
</comment>
<gene>
    <name evidence="1" type="ORF">BWY41_01104</name>
</gene>
<proteinExistence type="predicted"/>
<name>A0A1V5SU94_9BACT</name>
<dbReference type="AlphaFoldDB" id="A0A1V5SU94"/>
<dbReference type="Proteomes" id="UP000485569">
    <property type="component" value="Unassembled WGS sequence"/>
</dbReference>
<sequence>MEKICFLSSLPDIQSAINISGSQNGMRIKLDVPETEIAEVIKLTLLRGKAFKVTIEEVE</sequence>
<evidence type="ECO:0000313" key="1">
    <source>
        <dbReference type="EMBL" id="OQA58096.1"/>
    </source>
</evidence>
<protein>
    <submittedName>
        <fullName evidence="1">Uncharacterized protein</fullName>
    </submittedName>
</protein>
<reference evidence="1" key="1">
    <citation type="submission" date="2017-02" db="EMBL/GenBank/DDBJ databases">
        <title>Delving into the versatile metabolic prowess of the omnipresent phylum Bacteroidetes.</title>
        <authorList>
            <person name="Nobu M.K."/>
            <person name="Mei R."/>
            <person name="Narihiro T."/>
            <person name="Kuroda K."/>
            <person name="Liu W.-T."/>
        </authorList>
    </citation>
    <scope>NUCLEOTIDE SEQUENCE</scope>
    <source>
        <strain evidence="1">ADurb.Bin276</strain>
    </source>
</reference>
<organism evidence="1">
    <name type="scientific">Candidatus Atribacter allofermentans</name>
    <dbReference type="NCBI Taxonomy" id="1852833"/>
    <lineage>
        <taxon>Bacteria</taxon>
        <taxon>Pseudomonadati</taxon>
        <taxon>Atribacterota</taxon>
        <taxon>Atribacteria</taxon>
        <taxon>Atribacterales</taxon>
        <taxon>Atribacteraceae</taxon>
        <taxon>Atribacter</taxon>
    </lineage>
</organism>
<accession>A0A1V5SU94</accession>